<evidence type="ECO:0000259" key="1">
    <source>
        <dbReference type="SMART" id="SM01321"/>
    </source>
</evidence>
<evidence type="ECO:0000313" key="2">
    <source>
        <dbReference type="EMBL" id="RAU84009.1"/>
    </source>
</evidence>
<dbReference type="SMART" id="SM01321">
    <property type="entry name" value="Y1_Tnp"/>
    <property type="match status" value="1"/>
</dbReference>
<protein>
    <recommendedName>
        <fullName evidence="1">Transposase IS200-like domain-containing protein</fullName>
    </recommendedName>
</protein>
<dbReference type="Gene3D" id="3.30.70.1290">
    <property type="entry name" value="Transposase IS200-like"/>
    <property type="match status" value="1"/>
</dbReference>
<dbReference type="InterPro" id="IPR002686">
    <property type="entry name" value="Transposase_17"/>
</dbReference>
<gene>
    <name evidence="2" type="ORF">DP923_02825</name>
</gene>
<reference evidence="2 3" key="2">
    <citation type="submission" date="2018-07" db="EMBL/GenBank/DDBJ databases">
        <title>Pontibacter sp. 2b14 genomic sequence and assembly.</title>
        <authorList>
            <person name="Du Z.-J."/>
        </authorList>
    </citation>
    <scope>NUCLEOTIDE SEQUENCE [LARGE SCALE GENOMIC DNA]</scope>
    <source>
        <strain evidence="2 3">2b14</strain>
    </source>
</reference>
<accession>A0A364RI79</accession>
<comment type="caution">
    <text evidence="2">The sequence shown here is derived from an EMBL/GenBank/DDBJ whole genome shotgun (WGS) entry which is preliminary data.</text>
</comment>
<dbReference type="PANTHER" id="PTHR36966">
    <property type="entry name" value="REP-ASSOCIATED TYROSINE TRANSPOSASE"/>
    <property type="match status" value="1"/>
</dbReference>
<dbReference type="SUPFAM" id="SSF143422">
    <property type="entry name" value="Transposase IS200-like"/>
    <property type="match status" value="1"/>
</dbReference>
<dbReference type="Proteomes" id="UP000251692">
    <property type="component" value="Unassembled WGS sequence"/>
</dbReference>
<dbReference type="OrthoDB" id="9794403at2"/>
<organism evidence="2 3">
    <name type="scientific">Pontibacter arcticus</name>
    <dbReference type="NCBI Taxonomy" id="2080288"/>
    <lineage>
        <taxon>Bacteria</taxon>
        <taxon>Pseudomonadati</taxon>
        <taxon>Bacteroidota</taxon>
        <taxon>Cytophagia</taxon>
        <taxon>Cytophagales</taxon>
        <taxon>Hymenobacteraceae</taxon>
        <taxon>Pontibacter</taxon>
    </lineage>
</organism>
<feature type="domain" description="Transposase IS200-like" evidence="1">
    <location>
        <begin position="17"/>
        <end position="159"/>
    </location>
</feature>
<dbReference type="GO" id="GO:0043565">
    <property type="term" value="F:sequence-specific DNA binding"/>
    <property type="evidence" value="ECO:0007669"/>
    <property type="project" value="TreeGrafter"/>
</dbReference>
<proteinExistence type="predicted"/>
<reference evidence="2 3" key="1">
    <citation type="submission" date="2018-06" db="EMBL/GenBank/DDBJ databases">
        <authorList>
            <person name="Liu Z.-W."/>
        </authorList>
    </citation>
    <scope>NUCLEOTIDE SEQUENCE [LARGE SCALE GENOMIC DNA]</scope>
    <source>
        <strain evidence="2 3">2b14</strain>
    </source>
</reference>
<dbReference type="GO" id="GO:0006313">
    <property type="term" value="P:DNA transposition"/>
    <property type="evidence" value="ECO:0007669"/>
    <property type="project" value="InterPro"/>
</dbReference>
<dbReference type="AlphaFoldDB" id="A0A364RI79"/>
<dbReference type="InterPro" id="IPR052715">
    <property type="entry name" value="RAYT_transposase"/>
</dbReference>
<sequence length="172" mass="20404">MKWPDRKLNRLGDFDYNRDALYFVTSCVKDKTCVFGGVVNEEMQLNAYGRIAARQWDWLAEQYPYVLLHAFVVMPNHVHGILEIDRDLSAQRPDDETIYTSRINKIKSLSELMGVYKTTTSKQIRAAGLPEFAWQRSFHDHIIRHDRAYFLIKNYILSNPQKWREDVLYQQM</sequence>
<name>A0A364RI79_9BACT</name>
<evidence type="ECO:0000313" key="3">
    <source>
        <dbReference type="Proteomes" id="UP000251692"/>
    </source>
</evidence>
<dbReference type="InterPro" id="IPR036515">
    <property type="entry name" value="Transposase_17_sf"/>
</dbReference>
<dbReference type="GO" id="GO:0004803">
    <property type="term" value="F:transposase activity"/>
    <property type="evidence" value="ECO:0007669"/>
    <property type="project" value="InterPro"/>
</dbReference>
<keyword evidence="3" id="KW-1185">Reference proteome</keyword>
<dbReference type="EMBL" id="QMDV01000001">
    <property type="protein sequence ID" value="RAU84009.1"/>
    <property type="molecule type" value="Genomic_DNA"/>
</dbReference>
<dbReference type="PANTHER" id="PTHR36966:SF1">
    <property type="entry name" value="REP-ASSOCIATED TYROSINE TRANSPOSASE"/>
    <property type="match status" value="1"/>
</dbReference>
<dbReference type="RefSeq" id="WP_112304145.1">
    <property type="nucleotide sequence ID" value="NZ_QMDV01000001.1"/>
</dbReference>